<feature type="region of interest" description="Disordered" evidence="1">
    <location>
        <begin position="1"/>
        <end position="41"/>
    </location>
</feature>
<feature type="compositionally biased region" description="Polar residues" evidence="1">
    <location>
        <begin position="65"/>
        <end position="82"/>
    </location>
</feature>
<feature type="compositionally biased region" description="Basic and acidic residues" evidence="1">
    <location>
        <begin position="1"/>
        <end position="30"/>
    </location>
</feature>
<gene>
    <name evidence="2" type="ORF">DdX_18572</name>
</gene>
<feature type="region of interest" description="Disordered" evidence="1">
    <location>
        <begin position="63"/>
        <end position="82"/>
    </location>
</feature>
<dbReference type="Proteomes" id="UP001201812">
    <property type="component" value="Unassembled WGS sequence"/>
</dbReference>
<accession>A0AAD4QY52</accession>
<reference evidence="2" key="1">
    <citation type="submission" date="2022-01" db="EMBL/GenBank/DDBJ databases">
        <title>Genome Sequence Resource for Two Populations of Ditylenchus destructor, the Migratory Endoparasitic Phytonematode.</title>
        <authorList>
            <person name="Zhang H."/>
            <person name="Lin R."/>
            <person name="Xie B."/>
        </authorList>
    </citation>
    <scope>NUCLEOTIDE SEQUENCE</scope>
    <source>
        <strain evidence="2">BazhouSP</strain>
    </source>
</reference>
<evidence type="ECO:0000313" key="3">
    <source>
        <dbReference type="Proteomes" id="UP001201812"/>
    </source>
</evidence>
<comment type="caution">
    <text evidence="2">The sequence shown here is derived from an EMBL/GenBank/DDBJ whole genome shotgun (WGS) entry which is preliminary data.</text>
</comment>
<keyword evidence="3" id="KW-1185">Reference proteome</keyword>
<evidence type="ECO:0000256" key="1">
    <source>
        <dbReference type="SAM" id="MobiDB-lite"/>
    </source>
</evidence>
<dbReference type="AlphaFoldDB" id="A0AAD4QY52"/>
<dbReference type="EMBL" id="JAKKPZ010000276">
    <property type="protein sequence ID" value="KAI1697280.1"/>
    <property type="molecule type" value="Genomic_DNA"/>
</dbReference>
<protein>
    <submittedName>
        <fullName evidence="2">Uncharacterized protein</fullName>
    </submittedName>
</protein>
<name>A0AAD4QY52_9BILA</name>
<sequence length="82" mass="9422">MNIDYHLKRAENGKATREEEYWPQEKDRGKSGFPRTIPPLSAHSPNFVPHFHCRYSAIPLPGVHSRTNQGYNSSTRAYSHQA</sequence>
<evidence type="ECO:0000313" key="2">
    <source>
        <dbReference type="EMBL" id="KAI1697280.1"/>
    </source>
</evidence>
<organism evidence="2 3">
    <name type="scientific">Ditylenchus destructor</name>
    <dbReference type="NCBI Taxonomy" id="166010"/>
    <lineage>
        <taxon>Eukaryota</taxon>
        <taxon>Metazoa</taxon>
        <taxon>Ecdysozoa</taxon>
        <taxon>Nematoda</taxon>
        <taxon>Chromadorea</taxon>
        <taxon>Rhabditida</taxon>
        <taxon>Tylenchina</taxon>
        <taxon>Tylenchomorpha</taxon>
        <taxon>Sphaerularioidea</taxon>
        <taxon>Anguinidae</taxon>
        <taxon>Anguininae</taxon>
        <taxon>Ditylenchus</taxon>
    </lineage>
</organism>
<proteinExistence type="predicted"/>